<comment type="caution">
    <text evidence="11">The sequence shown here is derived from an EMBL/GenBank/DDBJ whole genome shotgun (WGS) entry which is preliminary data.</text>
</comment>
<evidence type="ECO:0000256" key="7">
    <source>
        <dbReference type="ARBA" id="ARBA00023004"/>
    </source>
</evidence>
<reference evidence="11" key="1">
    <citation type="submission" date="2021-01" db="EMBL/GenBank/DDBJ databases">
        <authorList>
            <person name="Kaushik A."/>
        </authorList>
    </citation>
    <scope>NUCLEOTIDE SEQUENCE</scope>
    <source>
        <strain evidence="11">AG1-1B</strain>
    </source>
</reference>
<keyword evidence="8 10" id="KW-0503">Monooxygenase</keyword>
<dbReference type="SUPFAM" id="SSF48264">
    <property type="entry name" value="Cytochrome P450"/>
    <property type="match status" value="1"/>
</dbReference>
<evidence type="ECO:0000256" key="5">
    <source>
        <dbReference type="ARBA" id="ARBA00022723"/>
    </source>
</evidence>
<evidence type="ECO:0000256" key="2">
    <source>
        <dbReference type="ARBA" id="ARBA00005179"/>
    </source>
</evidence>
<keyword evidence="7 9" id="KW-0408">Iron</keyword>
<evidence type="ECO:0000256" key="3">
    <source>
        <dbReference type="ARBA" id="ARBA00010617"/>
    </source>
</evidence>
<dbReference type="Proteomes" id="UP000663826">
    <property type="component" value="Unassembled WGS sequence"/>
</dbReference>
<dbReference type="PROSITE" id="PS00086">
    <property type="entry name" value="CYTOCHROME_P450"/>
    <property type="match status" value="1"/>
</dbReference>
<feature type="binding site" description="axial binding residue" evidence="9">
    <location>
        <position position="113"/>
    </location>
    <ligand>
        <name>heme</name>
        <dbReference type="ChEBI" id="CHEBI:30413"/>
    </ligand>
    <ligandPart>
        <name>Fe</name>
        <dbReference type="ChEBI" id="CHEBI:18248"/>
    </ligandPart>
</feature>
<gene>
    <name evidence="11" type="ORF">RDB_LOCUS4609</name>
</gene>
<evidence type="ECO:0008006" key="13">
    <source>
        <dbReference type="Google" id="ProtNLM"/>
    </source>
</evidence>
<evidence type="ECO:0000256" key="1">
    <source>
        <dbReference type="ARBA" id="ARBA00001971"/>
    </source>
</evidence>
<comment type="cofactor">
    <cofactor evidence="1 9">
        <name>heme</name>
        <dbReference type="ChEBI" id="CHEBI:30413"/>
    </cofactor>
</comment>
<evidence type="ECO:0000256" key="6">
    <source>
        <dbReference type="ARBA" id="ARBA00023002"/>
    </source>
</evidence>
<dbReference type="InterPro" id="IPR036396">
    <property type="entry name" value="Cyt_P450_sf"/>
</dbReference>
<evidence type="ECO:0000256" key="4">
    <source>
        <dbReference type="ARBA" id="ARBA00022617"/>
    </source>
</evidence>
<dbReference type="GO" id="GO:0016705">
    <property type="term" value="F:oxidoreductase activity, acting on paired donors, with incorporation or reduction of molecular oxygen"/>
    <property type="evidence" value="ECO:0007669"/>
    <property type="project" value="InterPro"/>
</dbReference>
<evidence type="ECO:0000256" key="10">
    <source>
        <dbReference type="RuleBase" id="RU000461"/>
    </source>
</evidence>
<keyword evidence="4 9" id="KW-0349">Heme</keyword>
<dbReference type="GO" id="GO:0005506">
    <property type="term" value="F:iron ion binding"/>
    <property type="evidence" value="ECO:0007669"/>
    <property type="project" value="InterPro"/>
</dbReference>
<dbReference type="PANTHER" id="PTHR46300:SF7">
    <property type="entry name" value="P450, PUTATIVE (EUROFUNG)-RELATED"/>
    <property type="match status" value="1"/>
</dbReference>
<dbReference type="InterPro" id="IPR050364">
    <property type="entry name" value="Cytochrome_P450_fung"/>
</dbReference>
<protein>
    <recommendedName>
        <fullName evidence="13">O-methylsterigmatocystin oxidoreductase</fullName>
    </recommendedName>
</protein>
<dbReference type="GO" id="GO:0004497">
    <property type="term" value="F:monooxygenase activity"/>
    <property type="evidence" value="ECO:0007669"/>
    <property type="project" value="UniProtKB-KW"/>
</dbReference>
<dbReference type="InterPro" id="IPR002401">
    <property type="entry name" value="Cyt_P450_E_grp-I"/>
</dbReference>
<dbReference type="AlphaFoldDB" id="A0A8H2ZX37"/>
<dbReference type="InterPro" id="IPR017972">
    <property type="entry name" value="Cyt_P450_CS"/>
</dbReference>
<keyword evidence="6 10" id="KW-0560">Oxidoreductase</keyword>
<dbReference type="GO" id="GO:0020037">
    <property type="term" value="F:heme binding"/>
    <property type="evidence" value="ECO:0007669"/>
    <property type="project" value="InterPro"/>
</dbReference>
<evidence type="ECO:0000313" key="12">
    <source>
        <dbReference type="Proteomes" id="UP000663826"/>
    </source>
</evidence>
<dbReference type="PRINTS" id="PR00385">
    <property type="entry name" value="P450"/>
</dbReference>
<dbReference type="PANTHER" id="PTHR46300">
    <property type="entry name" value="P450, PUTATIVE (EUROFUNG)-RELATED-RELATED"/>
    <property type="match status" value="1"/>
</dbReference>
<evidence type="ECO:0000256" key="9">
    <source>
        <dbReference type="PIRSR" id="PIRSR602401-1"/>
    </source>
</evidence>
<name>A0A8H2ZX37_9AGAM</name>
<comment type="similarity">
    <text evidence="3 10">Belongs to the cytochrome P450 family.</text>
</comment>
<sequence>MAMHPDVQIKAQAEVDSVLHDNRFPDMEDQQSMPYLQAVIKEVLRWRSVLPIGVPHASIEENVYKGYRIPKGATIAMSNDENVYSNPECFDPSRFLDPSTPEAPAFGFGRRSCPGIHFAQAALFMIASGLIAFFDIHPKRNSEGHLIPLTASMKENALVSQPTTFEVDITPRSEKHKQALQAWVDT</sequence>
<dbReference type="Pfam" id="PF00067">
    <property type="entry name" value="p450"/>
    <property type="match status" value="1"/>
</dbReference>
<proteinExistence type="inferred from homology"/>
<dbReference type="EMBL" id="CAJMWQ010000200">
    <property type="protein sequence ID" value="CAE6344697.1"/>
    <property type="molecule type" value="Genomic_DNA"/>
</dbReference>
<keyword evidence="5 9" id="KW-0479">Metal-binding</keyword>
<evidence type="ECO:0000256" key="8">
    <source>
        <dbReference type="ARBA" id="ARBA00023033"/>
    </source>
</evidence>
<dbReference type="InterPro" id="IPR001128">
    <property type="entry name" value="Cyt_P450"/>
</dbReference>
<evidence type="ECO:0000313" key="11">
    <source>
        <dbReference type="EMBL" id="CAE6344697.1"/>
    </source>
</evidence>
<accession>A0A8H2ZX37</accession>
<dbReference type="PRINTS" id="PR00463">
    <property type="entry name" value="EP450I"/>
</dbReference>
<comment type="pathway">
    <text evidence="2">Secondary metabolite biosynthesis.</text>
</comment>
<organism evidence="11 12">
    <name type="scientific">Rhizoctonia solani</name>
    <dbReference type="NCBI Taxonomy" id="456999"/>
    <lineage>
        <taxon>Eukaryota</taxon>
        <taxon>Fungi</taxon>
        <taxon>Dikarya</taxon>
        <taxon>Basidiomycota</taxon>
        <taxon>Agaricomycotina</taxon>
        <taxon>Agaricomycetes</taxon>
        <taxon>Cantharellales</taxon>
        <taxon>Ceratobasidiaceae</taxon>
        <taxon>Rhizoctonia</taxon>
    </lineage>
</organism>
<dbReference type="Gene3D" id="1.10.630.10">
    <property type="entry name" value="Cytochrome P450"/>
    <property type="match status" value="1"/>
</dbReference>